<dbReference type="Pfam" id="PF13361">
    <property type="entry name" value="UvrD_C"/>
    <property type="match status" value="2"/>
</dbReference>
<comment type="caution">
    <text evidence="17">The sequence shown here is derived from an EMBL/GenBank/DDBJ whole genome shotgun (WGS) entry which is preliminary data.</text>
</comment>
<dbReference type="InterPro" id="IPR038726">
    <property type="entry name" value="PDDEXK_AddAB-type"/>
</dbReference>
<dbReference type="Gene3D" id="3.40.50.300">
    <property type="entry name" value="P-loop containing nucleotide triphosphate hydrolases"/>
    <property type="match status" value="3"/>
</dbReference>
<evidence type="ECO:0000256" key="12">
    <source>
        <dbReference type="ARBA" id="ARBA00034808"/>
    </source>
</evidence>
<dbReference type="PANTHER" id="PTHR11070:SF67">
    <property type="entry name" value="DNA 3'-5' HELICASE"/>
    <property type="match status" value="1"/>
</dbReference>
<dbReference type="InterPro" id="IPR027417">
    <property type="entry name" value="P-loop_NTPase"/>
</dbReference>
<dbReference type="Proteomes" id="UP000751614">
    <property type="component" value="Unassembled WGS sequence"/>
</dbReference>
<evidence type="ECO:0000256" key="10">
    <source>
        <dbReference type="ARBA" id="ARBA00023235"/>
    </source>
</evidence>
<dbReference type="PROSITE" id="PS51198">
    <property type="entry name" value="UVRD_HELICASE_ATP_BIND"/>
    <property type="match status" value="1"/>
</dbReference>
<accession>A0ABY2WK48</accession>
<keyword evidence="6" id="KW-0269">Exonuclease</keyword>
<dbReference type="EMBL" id="VCNI01000002">
    <property type="protein sequence ID" value="TMU55224.1"/>
    <property type="molecule type" value="Genomic_DNA"/>
</dbReference>
<evidence type="ECO:0000256" key="11">
    <source>
        <dbReference type="ARBA" id="ARBA00034617"/>
    </source>
</evidence>
<organism evidence="17 18">
    <name type="scientific">Flagellimonas algicola</name>
    <dbReference type="NCBI Taxonomy" id="2583815"/>
    <lineage>
        <taxon>Bacteria</taxon>
        <taxon>Pseudomonadati</taxon>
        <taxon>Bacteroidota</taxon>
        <taxon>Flavobacteriia</taxon>
        <taxon>Flavobacteriales</taxon>
        <taxon>Flavobacteriaceae</taxon>
        <taxon>Flagellimonas</taxon>
    </lineage>
</organism>
<dbReference type="InterPro" id="IPR000212">
    <property type="entry name" value="DNA_helicase_UvrD/REP"/>
</dbReference>
<dbReference type="RefSeq" id="WP_138837155.1">
    <property type="nucleotide sequence ID" value="NZ_VCNI01000002.1"/>
</dbReference>
<dbReference type="InterPro" id="IPR014017">
    <property type="entry name" value="DNA_helicase_UvrD-like_C"/>
</dbReference>
<comment type="catalytic activity">
    <reaction evidence="13">
        <text>ATP + H2O = ADP + phosphate + H(+)</text>
        <dbReference type="Rhea" id="RHEA:13065"/>
        <dbReference type="ChEBI" id="CHEBI:15377"/>
        <dbReference type="ChEBI" id="CHEBI:15378"/>
        <dbReference type="ChEBI" id="CHEBI:30616"/>
        <dbReference type="ChEBI" id="CHEBI:43474"/>
        <dbReference type="ChEBI" id="CHEBI:456216"/>
        <dbReference type="EC" id="5.6.2.4"/>
    </reaction>
</comment>
<dbReference type="InterPro" id="IPR014016">
    <property type="entry name" value="UvrD-like_ATP-bd"/>
</dbReference>
<evidence type="ECO:0000256" key="8">
    <source>
        <dbReference type="ARBA" id="ARBA00023125"/>
    </source>
</evidence>
<keyword evidence="5 14" id="KW-0347">Helicase</keyword>
<sequence>MVLETPQFKIYSASAGSGKTYSLTKEYLLLLLKDGSPSKFRQLLAITFTNKAVGEMKSRILESLYSFGLDMPPEKRGSLFNEIREELSLSPQQLQQRSQTVLQRILHNYSFFEISTIDKFNHKIIKTFARDLQLSQNFEVELDTDLLLHEAIGRLLERAGSDEALTQTLIAFSLEKIDEDKSWDVSYDLMEIGKLLFQEDHADHIASLKSKTIEDFKDIQKKISTQILALETYVSKQATEVLGDIEKQGFAPEDFPRQTLPNHFKKISGKEFNIKVLYANKLEESLQAGRLLKASDKRDSSHLATFILDKYLSIKKELYQRNFLRNIYGNIVPLTLLNEIAKEIKNIELDREVIPISALNSILSKEVRNQPVPFIYERMGEKYRHYFLDEFQDTSKVQWENLVPLIGNALESVNEKNEQGTLFLVGDVKQAIYRWRGGKAEQFLNLISGKSRPFSIAPKTFALDTNWRSYSEIVQFNNQFFSTVAPILKNTEYRNLFFEGCNQKPNDKQGGYIELSFVDMEVDNKAEEHCHQVLKTIENLQTKDYVYSDICILVRKNDHGMLLANFLSENQIPVVSSESLLLKNNSTVGFLISLLKVMENPSDQESTYALLYYLSKSTVDPHLFISSHLEKVAELLLDAYGFSIPELQTQPVIIILEKAIRHFKPADQSQAYLVFLLDEVLVVEKREGPGVVAFLKYWEQKKDKLSIAAPEHIDAVKIMTIHKSKGLEFPMVIFPFANALIHDPRKQKKSWVGALPKEQELGLDEFLINSRKEMLQYNEITSKNYLEEMEKTELDALNVLYVALTRAEKGLFILSETDKAANNLEQCNSYSNLFQYFLNQKGLEENKEGKYTFGVLTHRAEEQEEPAMQSTNIPFAEKDEKDTGFAISTRSAHLWDDERREAIELGNLVHHALSKIKTMEDVPSVLDNLQESGQLTAVDSGYVKEKIMGVVEHPQLREYFSLAYQILNEQEILLSKGKTLRPDRIAIKDGKASIIDYKTGNPAPSHHEQIMEYADALKAMDFTLGHLIIVYIDHEIKPLFL</sequence>
<dbReference type="Pfam" id="PF00580">
    <property type="entry name" value="UvrD-helicase"/>
    <property type="match status" value="1"/>
</dbReference>
<evidence type="ECO:0000256" key="9">
    <source>
        <dbReference type="ARBA" id="ARBA00023204"/>
    </source>
</evidence>
<comment type="catalytic activity">
    <reaction evidence="11">
        <text>Couples ATP hydrolysis with the unwinding of duplex DNA by translocating in the 3'-5' direction.</text>
        <dbReference type="EC" id="5.6.2.4"/>
    </reaction>
</comment>
<dbReference type="InterPro" id="IPR011604">
    <property type="entry name" value="PDDEXK-like_dom_sf"/>
</dbReference>
<dbReference type="EC" id="5.6.2.4" evidence="12"/>
<gene>
    <name evidence="17" type="ORF">FGG15_13660</name>
</gene>
<feature type="binding site" evidence="14">
    <location>
        <begin position="13"/>
        <end position="20"/>
    </location>
    <ligand>
        <name>ATP</name>
        <dbReference type="ChEBI" id="CHEBI:30616"/>
    </ligand>
</feature>
<keyword evidence="8" id="KW-0238">DNA-binding</keyword>
<evidence type="ECO:0000256" key="14">
    <source>
        <dbReference type="PROSITE-ProRule" id="PRU00560"/>
    </source>
</evidence>
<keyword evidence="9" id="KW-0234">DNA repair</keyword>
<evidence type="ECO:0000256" key="6">
    <source>
        <dbReference type="ARBA" id="ARBA00022839"/>
    </source>
</evidence>
<dbReference type="GO" id="GO:0004386">
    <property type="term" value="F:helicase activity"/>
    <property type="evidence" value="ECO:0007669"/>
    <property type="project" value="UniProtKB-KW"/>
</dbReference>
<dbReference type="SUPFAM" id="SSF52540">
    <property type="entry name" value="P-loop containing nucleoside triphosphate hydrolases"/>
    <property type="match status" value="1"/>
</dbReference>
<dbReference type="Gene3D" id="1.10.3170.10">
    <property type="entry name" value="Recbcd, chain B, domain 2"/>
    <property type="match status" value="1"/>
</dbReference>
<evidence type="ECO:0000313" key="18">
    <source>
        <dbReference type="Proteomes" id="UP000751614"/>
    </source>
</evidence>
<feature type="domain" description="UvrD-like helicase C-terminal" evidence="16">
    <location>
        <begin position="471"/>
        <end position="726"/>
    </location>
</feature>
<evidence type="ECO:0000256" key="5">
    <source>
        <dbReference type="ARBA" id="ARBA00022806"/>
    </source>
</evidence>
<keyword evidence="3" id="KW-0227">DNA damage</keyword>
<keyword evidence="10" id="KW-0413">Isomerase</keyword>
<proteinExistence type="predicted"/>
<evidence type="ECO:0000259" key="16">
    <source>
        <dbReference type="PROSITE" id="PS51217"/>
    </source>
</evidence>
<evidence type="ECO:0000256" key="3">
    <source>
        <dbReference type="ARBA" id="ARBA00022763"/>
    </source>
</evidence>
<evidence type="ECO:0000256" key="13">
    <source>
        <dbReference type="ARBA" id="ARBA00048988"/>
    </source>
</evidence>
<evidence type="ECO:0000313" key="17">
    <source>
        <dbReference type="EMBL" id="TMU55224.1"/>
    </source>
</evidence>
<keyword evidence="1" id="KW-0540">Nuclease</keyword>
<evidence type="ECO:0000256" key="2">
    <source>
        <dbReference type="ARBA" id="ARBA00022741"/>
    </source>
</evidence>
<dbReference type="PANTHER" id="PTHR11070">
    <property type="entry name" value="UVRD / RECB / PCRA DNA HELICASE FAMILY MEMBER"/>
    <property type="match status" value="1"/>
</dbReference>
<evidence type="ECO:0000256" key="1">
    <source>
        <dbReference type="ARBA" id="ARBA00022722"/>
    </source>
</evidence>
<dbReference type="Pfam" id="PF12705">
    <property type="entry name" value="PDDEXK_1"/>
    <property type="match status" value="1"/>
</dbReference>
<dbReference type="PROSITE" id="PS51217">
    <property type="entry name" value="UVRD_HELICASE_CTER"/>
    <property type="match status" value="1"/>
</dbReference>
<keyword evidence="7 14" id="KW-0067">ATP-binding</keyword>
<keyword evidence="2 14" id="KW-0547">Nucleotide-binding</keyword>
<evidence type="ECO:0000256" key="7">
    <source>
        <dbReference type="ARBA" id="ARBA00022840"/>
    </source>
</evidence>
<keyword evidence="18" id="KW-1185">Reference proteome</keyword>
<feature type="domain" description="UvrD-like helicase ATP-binding" evidence="15">
    <location>
        <begin position="1"/>
        <end position="470"/>
    </location>
</feature>
<dbReference type="Gene3D" id="3.90.320.10">
    <property type="match status" value="1"/>
</dbReference>
<protein>
    <recommendedName>
        <fullName evidence="12">DNA 3'-5' helicase</fullName>
        <ecNumber evidence="12">5.6.2.4</ecNumber>
    </recommendedName>
</protein>
<reference evidence="17 18" key="1">
    <citation type="submission" date="2019-05" db="EMBL/GenBank/DDBJ databases">
        <title>Flagellimonas sp. AsT0115, sp. nov., isolated from a marine red algae, Asparagopsis taxiformis.</title>
        <authorList>
            <person name="Kim J."/>
            <person name="Jeong S.E."/>
            <person name="Jeon C.O."/>
        </authorList>
    </citation>
    <scope>NUCLEOTIDE SEQUENCE [LARGE SCALE GENOMIC DNA]</scope>
    <source>
        <strain evidence="17 18">AsT0115</strain>
    </source>
</reference>
<evidence type="ECO:0000256" key="4">
    <source>
        <dbReference type="ARBA" id="ARBA00022801"/>
    </source>
</evidence>
<evidence type="ECO:0000259" key="15">
    <source>
        <dbReference type="PROSITE" id="PS51198"/>
    </source>
</evidence>
<name>A0ABY2WK48_9FLAO</name>
<keyword evidence="4 14" id="KW-0378">Hydrolase</keyword>